<name>A0A1G9ISJ9_9BACT</name>
<evidence type="ECO:0000256" key="1">
    <source>
        <dbReference type="SAM" id="Phobius"/>
    </source>
</evidence>
<feature type="transmembrane region" description="Helical" evidence="1">
    <location>
        <begin position="21"/>
        <end position="45"/>
    </location>
</feature>
<evidence type="ECO:0000313" key="2">
    <source>
        <dbReference type="EMBL" id="SDL28016.1"/>
    </source>
</evidence>
<proteinExistence type="predicted"/>
<feature type="transmembrane region" description="Helical" evidence="1">
    <location>
        <begin position="100"/>
        <end position="123"/>
    </location>
</feature>
<dbReference type="AlphaFoldDB" id="A0A1G9ISJ9"/>
<dbReference type="OrthoDB" id="661986at2"/>
<feature type="transmembrane region" description="Helical" evidence="1">
    <location>
        <begin position="129"/>
        <end position="154"/>
    </location>
</feature>
<keyword evidence="1" id="KW-0812">Transmembrane</keyword>
<gene>
    <name evidence="2" type="ORF">SAMN04488090_0600</name>
</gene>
<keyword evidence="1" id="KW-0472">Membrane</keyword>
<feature type="transmembrane region" description="Helical" evidence="1">
    <location>
        <begin position="51"/>
        <end position="71"/>
    </location>
</feature>
<dbReference type="STRING" id="563176.SAMN04488090_0600"/>
<accession>A0A1G9ISJ9</accession>
<dbReference type="Proteomes" id="UP000198901">
    <property type="component" value="Unassembled WGS sequence"/>
</dbReference>
<reference evidence="2 3" key="1">
    <citation type="submission" date="2016-10" db="EMBL/GenBank/DDBJ databases">
        <authorList>
            <person name="de Groot N.N."/>
        </authorList>
    </citation>
    <scope>NUCLEOTIDE SEQUENCE [LARGE SCALE GENOMIC DNA]</scope>
    <source>
        <strain evidence="2 3">DSM 21668</strain>
    </source>
</reference>
<keyword evidence="1" id="KW-1133">Transmembrane helix</keyword>
<evidence type="ECO:0000313" key="3">
    <source>
        <dbReference type="Proteomes" id="UP000198901"/>
    </source>
</evidence>
<dbReference type="EMBL" id="FNGS01000001">
    <property type="protein sequence ID" value="SDL28016.1"/>
    <property type="molecule type" value="Genomic_DNA"/>
</dbReference>
<keyword evidence="3" id="KW-1185">Reference proteome</keyword>
<sequence>MPEPTDDRMRRFIRKNLLTYLLPNLVFNTLIPYACFIHAPAVYLFRGEQNFARFLMPMAIMLPFIITFDILRKTTELAEKGGIAWVPADKYLKKATLFKLAGINGLLAGIPPALGLLILYLILPPDYALNPLVLSVVVGGLAGIYSVCFTLIPLRKWKRDATRVVAIGEWRE</sequence>
<protein>
    <submittedName>
        <fullName evidence="2">Uncharacterized protein</fullName>
    </submittedName>
</protein>
<organism evidence="2 3">
    <name type="scientific">Siphonobacter aquaeclarae</name>
    <dbReference type="NCBI Taxonomy" id="563176"/>
    <lineage>
        <taxon>Bacteria</taxon>
        <taxon>Pseudomonadati</taxon>
        <taxon>Bacteroidota</taxon>
        <taxon>Cytophagia</taxon>
        <taxon>Cytophagales</taxon>
        <taxon>Cytophagaceae</taxon>
        <taxon>Siphonobacter</taxon>
    </lineage>
</organism>
<dbReference type="RefSeq" id="WP_093197503.1">
    <property type="nucleotide sequence ID" value="NZ_FNGS01000001.1"/>
</dbReference>